<evidence type="ECO:0000259" key="8">
    <source>
        <dbReference type="Pfam" id="PF00149"/>
    </source>
</evidence>
<comment type="caution">
    <text evidence="10">The sequence shown here is derived from an EMBL/GenBank/DDBJ whole genome shotgun (WGS) entry which is preliminary data.</text>
</comment>
<evidence type="ECO:0000256" key="5">
    <source>
        <dbReference type="ARBA" id="ARBA00022801"/>
    </source>
</evidence>
<dbReference type="AlphaFoldDB" id="A0A9D1DEA9"/>
<evidence type="ECO:0000256" key="3">
    <source>
        <dbReference type="ARBA" id="ARBA00013365"/>
    </source>
</evidence>
<comment type="function">
    <text evidence="7">SbcCD cleaves DNA hairpin structures. These structures can inhibit DNA replication and are intermediates in certain DNA recombination reactions. The complex acts as a 3'-&gt;5' double strand exonuclease that can open hairpins. It also has a 5' single-strand endonuclease activity.</text>
</comment>
<dbReference type="Gene3D" id="3.60.21.10">
    <property type="match status" value="1"/>
</dbReference>
<dbReference type="SUPFAM" id="SSF56300">
    <property type="entry name" value="Metallo-dependent phosphatases"/>
    <property type="match status" value="1"/>
</dbReference>
<dbReference type="NCBIfam" id="TIGR00619">
    <property type="entry name" value="sbcd"/>
    <property type="match status" value="1"/>
</dbReference>
<evidence type="ECO:0000256" key="2">
    <source>
        <dbReference type="ARBA" id="ARBA00011322"/>
    </source>
</evidence>
<feature type="domain" description="Nuclease SbcCD subunit D C-terminal" evidence="9">
    <location>
        <begin position="264"/>
        <end position="355"/>
    </location>
</feature>
<evidence type="ECO:0000259" key="9">
    <source>
        <dbReference type="Pfam" id="PF12320"/>
    </source>
</evidence>
<dbReference type="InterPro" id="IPR004593">
    <property type="entry name" value="SbcD"/>
</dbReference>
<dbReference type="GO" id="GO:0006310">
    <property type="term" value="P:DNA recombination"/>
    <property type="evidence" value="ECO:0007669"/>
    <property type="project" value="UniProtKB-KW"/>
</dbReference>
<comment type="subunit">
    <text evidence="2 7">Heterodimer of SbcC and SbcD.</text>
</comment>
<dbReference type="InterPro" id="IPR026843">
    <property type="entry name" value="SbcD_C"/>
</dbReference>
<evidence type="ECO:0000313" key="10">
    <source>
        <dbReference type="EMBL" id="HIR47012.1"/>
    </source>
</evidence>
<name>A0A9D1DEA9_9FIRM</name>
<dbReference type="PANTHER" id="PTHR30337">
    <property type="entry name" value="COMPONENT OF ATP-DEPENDENT DSDNA EXONUCLEASE"/>
    <property type="match status" value="1"/>
</dbReference>
<reference evidence="10" key="1">
    <citation type="submission" date="2020-10" db="EMBL/GenBank/DDBJ databases">
        <authorList>
            <person name="Gilroy R."/>
        </authorList>
    </citation>
    <scope>NUCLEOTIDE SEQUENCE</scope>
    <source>
        <strain evidence="10">ChiSxjej1B13-7958</strain>
    </source>
</reference>
<dbReference type="InterPro" id="IPR029052">
    <property type="entry name" value="Metallo-depent_PP-like"/>
</dbReference>
<evidence type="ECO:0000256" key="6">
    <source>
        <dbReference type="ARBA" id="ARBA00022839"/>
    </source>
</evidence>
<evidence type="ECO:0000256" key="1">
    <source>
        <dbReference type="ARBA" id="ARBA00010555"/>
    </source>
</evidence>
<dbReference type="Proteomes" id="UP000824242">
    <property type="component" value="Unassembled WGS sequence"/>
</dbReference>
<organism evidence="10 11">
    <name type="scientific">Candidatus Caccousia avicola</name>
    <dbReference type="NCBI Taxonomy" id="2840721"/>
    <lineage>
        <taxon>Bacteria</taxon>
        <taxon>Bacillati</taxon>
        <taxon>Bacillota</taxon>
        <taxon>Clostridia</taxon>
        <taxon>Eubacteriales</taxon>
        <taxon>Oscillospiraceae</taxon>
        <taxon>Oscillospiraceae incertae sedis</taxon>
        <taxon>Candidatus Caccousia</taxon>
    </lineage>
</organism>
<keyword evidence="7" id="KW-0233">DNA recombination</keyword>
<dbReference type="Pfam" id="PF12320">
    <property type="entry name" value="SbcD_C"/>
    <property type="match status" value="1"/>
</dbReference>
<comment type="similarity">
    <text evidence="1 7">Belongs to the SbcD family.</text>
</comment>
<dbReference type="GO" id="GO:0004519">
    <property type="term" value="F:endonuclease activity"/>
    <property type="evidence" value="ECO:0007669"/>
    <property type="project" value="UniProtKB-KW"/>
</dbReference>
<dbReference type="GO" id="GO:0008408">
    <property type="term" value="F:3'-5' exonuclease activity"/>
    <property type="evidence" value="ECO:0007669"/>
    <property type="project" value="InterPro"/>
</dbReference>
<keyword evidence="7" id="KW-0235">DNA replication</keyword>
<dbReference type="Pfam" id="PF00149">
    <property type="entry name" value="Metallophos"/>
    <property type="match status" value="1"/>
</dbReference>
<dbReference type="InterPro" id="IPR050535">
    <property type="entry name" value="DNA_Repair-Maintenance_Comp"/>
</dbReference>
<keyword evidence="5 7" id="KW-0378">Hydrolase</keyword>
<evidence type="ECO:0000313" key="11">
    <source>
        <dbReference type="Proteomes" id="UP000824242"/>
    </source>
</evidence>
<feature type="domain" description="Calcineurin-like phosphoesterase" evidence="8">
    <location>
        <begin position="1"/>
        <end position="176"/>
    </location>
</feature>
<gene>
    <name evidence="7" type="primary">sbcD</name>
    <name evidence="10" type="ORF">IAB89_05050</name>
</gene>
<keyword evidence="6 7" id="KW-0269">Exonuclease</keyword>
<sequence>MKLVHTADWHLGKYLYGRSLLPDQEYFVREQFLPFLREERPDLVILAGDVFDRAIAPSGALRLFDSFLSGVSALGIPLAVIAGNHDGPNRMAIGGALLRKSGVYLAARPEEVLSPVELTCGDQPVRLFLLPYGEPAEIRALLGNEELRTFQEAYAAILERAAALAAPDRLNLLAAHCFAAGSVTSASESPVYVGGTGEVSTACFAPFSYTALGHLHAPQRAGERGRYAGSPLKYSFDEANQEKSVTVVEFDGGEPRVSFRSFPPLRDLRVLTGSFEELLARAKKEPCEDYLLCELTDNGPVYLPAEQLRPYWPNLLGLSSRWLAGAGEGSEDGLREQLRHNGTDASAVLREFLTQICGYEPDADDEELFLTALRGEEEEEA</sequence>
<evidence type="ECO:0000256" key="7">
    <source>
        <dbReference type="RuleBase" id="RU363069"/>
    </source>
</evidence>
<keyword evidence="7" id="KW-0255">Endonuclease</keyword>
<proteinExistence type="inferred from homology"/>
<keyword evidence="4 7" id="KW-0540">Nuclease</keyword>
<dbReference type="CDD" id="cd00840">
    <property type="entry name" value="MPP_Mre11_N"/>
    <property type="match status" value="1"/>
</dbReference>
<dbReference type="EMBL" id="DVGZ01000052">
    <property type="protein sequence ID" value="HIR47012.1"/>
    <property type="molecule type" value="Genomic_DNA"/>
</dbReference>
<dbReference type="InterPro" id="IPR004843">
    <property type="entry name" value="Calcineurin-like_PHP"/>
</dbReference>
<dbReference type="InterPro" id="IPR041796">
    <property type="entry name" value="Mre11_N"/>
</dbReference>
<dbReference type="GO" id="GO:0006260">
    <property type="term" value="P:DNA replication"/>
    <property type="evidence" value="ECO:0007669"/>
    <property type="project" value="UniProtKB-KW"/>
</dbReference>
<evidence type="ECO:0000256" key="4">
    <source>
        <dbReference type="ARBA" id="ARBA00022722"/>
    </source>
</evidence>
<protein>
    <recommendedName>
        <fullName evidence="3 7">Nuclease SbcCD subunit D</fullName>
    </recommendedName>
</protein>
<reference evidence="10" key="2">
    <citation type="journal article" date="2021" name="PeerJ">
        <title>Extensive microbial diversity within the chicken gut microbiome revealed by metagenomics and culture.</title>
        <authorList>
            <person name="Gilroy R."/>
            <person name="Ravi A."/>
            <person name="Getino M."/>
            <person name="Pursley I."/>
            <person name="Horton D.L."/>
            <person name="Alikhan N.F."/>
            <person name="Baker D."/>
            <person name="Gharbi K."/>
            <person name="Hall N."/>
            <person name="Watson M."/>
            <person name="Adriaenssens E.M."/>
            <person name="Foster-Nyarko E."/>
            <person name="Jarju S."/>
            <person name="Secka A."/>
            <person name="Antonio M."/>
            <person name="Oren A."/>
            <person name="Chaudhuri R.R."/>
            <person name="La Ragione R."/>
            <person name="Hildebrand F."/>
            <person name="Pallen M.J."/>
        </authorList>
    </citation>
    <scope>NUCLEOTIDE SEQUENCE</scope>
    <source>
        <strain evidence="10">ChiSxjej1B13-7958</strain>
    </source>
</reference>
<dbReference type="PANTHER" id="PTHR30337:SF0">
    <property type="entry name" value="NUCLEASE SBCCD SUBUNIT D"/>
    <property type="match status" value="1"/>
</dbReference>
<accession>A0A9D1DEA9</accession>